<feature type="transmembrane region" description="Helical" evidence="2">
    <location>
        <begin position="130"/>
        <end position="147"/>
    </location>
</feature>
<gene>
    <name evidence="3" type="ORF">ALTATR162_LOCUS9750</name>
</gene>
<dbReference type="PANTHER" id="PTHR42083">
    <property type="entry name" value="MARVEL DOMAIN-CONTAINING PROTEIN"/>
    <property type="match status" value="1"/>
</dbReference>
<dbReference type="AlphaFoldDB" id="A0A8J2N3J9"/>
<feature type="transmembrane region" description="Helical" evidence="2">
    <location>
        <begin position="98"/>
        <end position="118"/>
    </location>
</feature>
<keyword evidence="2" id="KW-0812">Transmembrane</keyword>
<evidence type="ECO:0008006" key="5">
    <source>
        <dbReference type="Google" id="ProtNLM"/>
    </source>
</evidence>
<evidence type="ECO:0000256" key="1">
    <source>
        <dbReference type="SAM" id="MobiDB-lite"/>
    </source>
</evidence>
<sequence>MGKMEDIEAVYNKPSSSASSSSPPSTHSIPSGPPPPYFKSHFISPSSFKSAINAKLDNPAVSLFRLSIRIFQFAFALASGISYAIELGHATNYSKTDFIYAQFVFGLTLIVLVIDSITARNYRLTWVPEWLLAILWIASFGLFYTIYMRGNIQQGYENVDVGRMKRAVWCDLINALLWMGSALFSSVMCCAGIKAAIKAKLERRRQRKEGKKVVREMGQIEQGVIGRER</sequence>
<dbReference type="PANTHER" id="PTHR42083:SF1">
    <property type="entry name" value="MARVEL DOMAIN-CONTAINING PROTEIN"/>
    <property type="match status" value="1"/>
</dbReference>
<comment type="caution">
    <text evidence="3">The sequence shown here is derived from an EMBL/GenBank/DDBJ whole genome shotgun (WGS) entry which is preliminary data.</text>
</comment>
<feature type="region of interest" description="Disordered" evidence="1">
    <location>
        <begin position="1"/>
        <end position="31"/>
    </location>
</feature>
<name>A0A8J2N3J9_9PLEO</name>
<evidence type="ECO:0000313" key="4">
    <source>
        <dbReference type="Proteomes" id="UP000676310"/>
    </source>
</evidence>
<keyword evidence="2" id="KW-1133">Transmembrane helix</keyword>
<reference evidence="3" key="1">
    <citation type="submission" date="2021-05" db="EMBL/GenBank/DDBJ databases">
        <authorList>
            <person name="Stam R."/>
        </authorList>
    </citation>
    <scope>NUCLEOTIDE SEQUENCE</scope>
    <source>
        <strain evidence="3">CS162</strain>
    </source>
</reference>
<keyword evidence="2" id="KW-0472">Membrane</keyword>
<feature type="transmembrane region" description="Helical" evidence="2">
    <location>
        <begin position="175"/>
        <end position="197"/>
    </location>
</feature>
<organism evidence="3 4">
    <name type="scientific">Alternaria atra</name>
    <dbReference type="NCBI Taxonomy" id="119953"/>
    <lineage>
        <taxon>Eukaryota</taxon>
        <taxon>Fungi</taxon>
        <taxon>Dikarya</taxon>
        <taxon>Ascomycota</taxon>
        <taxon>Pezizomycotina</taxon>
        <taxon>Dothideomycetes</taxon>
        <taxon>Pleosporomycetidae</taxon>
        <taxon>Pleosporales</taxon>
        <taxon>Pleosporineae</taxon>
        <taxon>Pleosporaceae</taxon>
        <taxon>Alternaria</taxon>
        <taxon>Alternaria sect. Ulocladioides</taxon>
    </lineage>
</organism>
<feature type="transmembrane region" description="Helical" evidence="2">
    <location>
        <begin position="66"/>
        <end position="86"/>
    </location>
</feature>
<dbReference type="EMBL" id="CAJRGZ010000025">
    <property type="protein sequence ID" value="CAG5181414.1"/>
    <property type="molecule type" value="Genomic_DNA"/>
</dbReference>
<dbReference type="RefSeq" id="XP_043173319.1">
    <property type="nucleotide sequence ID" value="XM_043317384.1"/>
</dbReference>
<evidence type="ECO:0000256" key="2">
    <source>
        <dbReference type="SAM" id="Phobius"/>
    </source>
</evidence>
<feature type="compositionally biased region" description="Low complexity" evidence="1">
    <location>
        <begin position="14"/>
        <end position="30"/>
    </location>
</feature>
<protein>
    <recommendedName>
        <fullName evidence="5">MARVEL domain-containing protein</fullName>
    </recommendedName>
</protein>
<keyword evidence="4" id="KW-1185">Reference proteome</keyword>
<dbReference type="Proteomes" id="UP000676310">
    <property type="component" value="Unassembled WGS sequence"/>
</dbReference>
<dbReference type="OrthoDB" id="5363290at2759"/>
<evidence type="ECO:0000313" key="3">
    <source>
        <dbReference type="EMBL" id="CAG5181414.1"/>
    </source>
</evidence>
<dbReference type="GeneID" id="67022006"/>
<accession>A0A8J2N3J9</accession>
<proteinExistence type="predicted"/>